<dbReference type="Proteomes" id="UP000517916">
    <property type="component" value="Unassembled WGS sequence"/>
</dbReference>
<accession>A0ABR6B8V9</accession>
<dbReference type="EMBL" id="JACJID010000001">
    <property type="protein sequence ID" value="MBA8923305.1"/>
    <property type="molecule type" value="Genomic_DNA"/>
</dbReference>
<organism evidence="1 2">
    <name type="scientific">Kutzneria viridogrisea</name>
    <dbReference type="NCBI Taxonomy" id="47990"/>
    <lineage>
        <taxon>Bacteria</taxon>
        <taxon>Bacillati</taxon>
        <taxon>Actinomycetota</taxon>
        <taxon>Actinomycetes</taxon>
        <taxon>Pseudonocardiales</taxon>
        <taxon>Pseudonocardiaceae</taxon>
        <taxon>Kutzneria</taxon>
    </lineage>
</organism>
<protein>
    <recommendedName>
        <fullName evidence="3">Bacterial EndoU nuclease domain-containing protein</fullName>
    </recommendedName>
</protein>
<reference evidence="1 2" key="1">
    <citation type="submission" date="2020-08" db="EMBL/GenBank/DDBJ databases">
        <title>Genomic Encyclopedia of Archaeal and Bacterial Type Strains, Phase II (KMG-II): from individual species to whole genera.</title>
        <authorList>
            <person name="Goeker M."/>
        </authorList>
    </citation>
    <scope>NUCLEOTIDE SEQUENCE [LARGE SCALE GENOMIC DNA]</scope>
    <source>
        <strain evidence="1 2">DSM 43850</strain>
    </source>
</reference>
<name>A0ABR6B8V9_9PSEU</name>
<comment type="caution">
    <text evidence="1">The sequence shown here is derived from an EMBL/GenBank/DDBJ whole genome shotgun (WGS) entry which is preliminary data.</text>
</comment>
<proteinExistence type="predicted"/>
<gene>
    <name evidence="1" type="ORF">BC739_000502</name>
</gene>
<evidence type="ECO:0008006" key="3">
    <source>
        <dbReference type="Google" id="ProtNLM"/>
    </source>
</evidence>
<evidence type="ECO:0000313" key="1">
    <source>
        <dbReference type="EMBL" id="MBA8923305.1"/>
    </source>
</evidence>
<dbReference type="RefSeq" id="WP_182836138.1">
    <property type="nucleotide sequence ID" value="NZ_BAAABQ010000046.1"/>
</dbReference>
<evidence type="ECO:0000313" key="2">
    <source>
        <dbReference type="Proteomes" id="UP000517916"/>
    </source>
</evidence>
<sequence length="206" mass="22693">MFTTGDEITFSHDQWRRLRITMLPAYRPLAAWLHTDVQPNLAALDQFAEVLGQAATNRETVNGNGCWIEFRPNDVVIGSLYDRWEPLPVPTGLFWPVLSGLRGFLLGAAAEPGLARPDGYPAVSRMTTRRPPPTGGRPVLVDRTYFPPEWSEQQVQQAAAGAWGSAEALYDEHTGTWSGLWCGGELAGYYDPATGTVQSYFPVLAP</sequence>
<keyword evidence="2" id="KW-1185">Reference proteome</keyword>